<organism evidence="1 2">
    <name type="scientific">Pararobbsia alpina</name>
    <dbReference type="NCBI Taxonomy" id="621374"/>
    <lineage>
        <taxon>Bacteria</taxon>
        <taxon>Pseudomonadati</taxon>
        <taxon>Pseudomonadota</taxon>
        <taxon>Betaproteobacteria</taxon>
        <taxon>Burkholderiales</taxon>
        <taxon>Burkholderiaceae</taxon>
        <taxon>Pararobbsia</taxon>
    </lineage>
</organism>
<proteinExistence type="predicted"/>
<gene>
    <name evidence="1" type="ORF">LMG28138_04879</name>
</gene>
<dbReference type="Proteomes" id="UP000494115">
    <property type="component" value="Unassembled WGS sequence"/>
</dbReference>
<keyword evidence="2" id="KW-1185">Reference proteome</keyword>
<evidence type="ECO:0000313" key="1">
    <source>
        <dbReference type="EMBL" id="CAB3800654.1"/>
    </source>
</evidence>
<name>A0A6S7C3Q6_9BURK</name>
<reference evidence="1 2" key="1">
    <citation type="submission" date="2020-04" db="EMBL/GenBank/DDBJ databases">
        <authorList>
            <person name="De Canck E."/>
        </authorList>
    </citation>
    <scope>NUCLEOTIDE SEQUENCE [LARGE SCALE GENOMIC DNA]</scope>
    <source>
        <strain evidence="1 2">LMG 28138</strain>
    </source>
</reference>
<dbReference type="EMBL" id="CADIKM010000038">
    <property type="protein sequence ID" value="CAB3800654.1"/>
    <property type="molecule type" value="Genomic_DNA"/>
</dbReference>
<dbReference type="RefSeq" id="WP_175107495.1">
    <property type="nucleotide sequence ID" value="NZ_CADIKM010000038.1"/>
</dbReference>
<protein>
    <submittedName>
        <fullName evidence="1">Uncharacterized protein</fullName>
    </submittedName>
</protein>
<sequence length="456" mass="50143">MTSRSMTEWFYTAPLDAFAIRRGDPLGMRAIAEDMADQLAPGLSNRTMDGRWISIVCWAVGQGYEAWRALNGHASADSIALPKAADEVYSWIRPLEALWIARTVYLTEDAGRGRQLPGLQAARRWLDHDESKDRFGFSESSYERYRFTGAYGGYRVLLRSLPGLTVGGDGWRLDKVGQTLAHSVQERVRCTTVHRGKKGPRPRPEDYWLRHFDWSDGELDGLPTVLADDTKLPAEERQYLKEALFSTSDAAGLRRLNVLMAASTSRASSRDEMFADIAKALGSGKPLAEIALLSAFSSLADAGVRAMNACWAVVNKGDMNGTGFVRVGNLLGQEGVESALDQLVHAATRWKKESAFSNTYAVADALAESILAPRGKRREQLFALIGHHAVYGGGLLWLAIENDAVKPLAPLRGGQTSEYRYRIGALCRLGVQCGLIPELPVALRALNELDTEEDVV</sequence>
<dbReference type="AlphaFoldDB" id="A0A6S7C3Q6"/>
<evidence type="ECO:0000313" key="2">
    <source>
        <dbReference type="Proteomes" id="UP000494115"/>
    </source>
</evidence>
<accession>A0A6S7C3Q6</accession>